<dbReference type="Proteomes" id="UP000476176">
    <property type="component" value="Unassembled WGS sequence"/>
</dbReference>
<keyword evidence="1" id="KW-0732">Signal</keyword>
<feature type="signal peptide" evidence="1">
    <location>
        <begin position="1"/>
        <end position="16"/>
    </location>
</feature>
<evidence type="ECO:0000313" key="4">
    <source>
        <dbReference type="Proteomes" id="UP000460718"/>
    </source>
</evidence>
<feature type="chain" id="PRO_5036164068" evidence="1">
    <location>
        <begin position="17"/>
        <end position="61"/>
    </location>
</feature>
<organism evidence="2 4">
    <name type="scientific">Phytophthora fragariae</name>
    <dbReference type="NCBI Taxonomy" id="53985"/>
    <lineage>
        <taxon>Eukaryota</taxon>
        <taxon>Sar</taxon>
        <taxon>Stramenopiles</taxon>
        <taxon>Oomycota</taxon>
        <taxon>Peronosporomycetes</taxon>
        <taxon>Peronosporales</taxon>
        <taxon>Peronosporaceae</taxon>
        <taxon>Phytophthora</taxon>
    </lineage>
</organism>
<reference evidence="4 5" key="1">
    <citation type="submission" date="2018-09" db="EMBL/GenBank/DDBJ databases">
        <title>Genomic investigation of the strawberry pathogen Phytophthora fragariae indicates pathogenicity is determined by transcriptional variation in three key races.</title>
        <authorList>
            <person name="Adams T.M."/>
            <person name="Armitage A.D."/>
            <person name="Sobczyk M.K."/>
            <person name="Bates H.J."/>
            <person name="Dunwell J.M."/>
            <person name="Nellist C.F."/>
            <person name="Harrison R.J."/>
        </authorList>
    </citation>
    <scope>NUCLEOTIDE SEQUENCE [LARGE SCALE GENOMIC DNA]</scope>
    <source>
        <strain evidence="3 5">BC-23</strain>
        <strain evidence="2 4">SCRP245</strain>
    </source>
</reference>
<dbReference type="AlphaFoldDB" id="A0A6A3H593"/>
<dbReference type="Proteomes" id="UP000460718">
    <property type="component" value="Unassembled WGS sequence"/>
</dbReference>
<dbReference type="EMBL" id="QXFW01004671">
    <property type="protein sequence ID" value="KAE8964796.1"/>
    <property type="molecule type" value="Genomic_DNA"/>
</dbReference>
<gene>
    <name evidence="3" type="ORF">PF004_g28411</name>
    <name evidence="2" type="ORF">PF011_g28537</name>
</gene>
<evidence type="ECO:0000313" key="5">
    <source>
        <dbReference type="Proteomes" id="UP000476176"/>
    </source>
</evidence>
<evidence type="ECO:0000313" key="2">
    <source>
        <dbReference type="EMBL" id="KAE8964796.1"/>
    </source>
</evidence>
<comment type="caution">
    <text evidence="2">The sequence shown here is derived from an EMBL/GenBank/DDBJ whole genome shotgun (WGS) entry which is preliminary data.</text>
</comment>
<proteinExistence type="predicted"/>
<evidence type="ECO:0000256" key="1">
    <source>
        <dbReference type="SAM" id="SignalP"/>
    </source>
</evidence>
<evidence type="ECO:0000313" key="3">
    <source>
        <dbReference type="EMBL" id="KAE9168741.1"/>
    </source>
</evidence>
<sequence length="61" mass="7010">MKWKSFLTAQSLVCTATKWIPCVQLCRISVRWPCTLGNHLRATTDLAQFRFSTSTSNQKTF</sequence>
<name>A0A6A3H593_9STRA</name>
<protein>
    <submittedName>
        <fullName evidence="2">Uncharacterized protein</fullName>
    </submittedName>
</protein>
<accession>A0A6A3H593</accession>
<dbReference type="EMBL" id="QXGC01004574">
    <property type="protein sequence ID" value="KAE9168741.1"/>
    <property type="molecule type" value="Genomic_DNA"/>
</dbReference>